<evidence type="ECO:0000259" key="2">
    <source>
        <dbReference type="Pfam" id="PF20151"/>
    </source>
</evidence>
<accession>A0A550CIB6</accession>
<dbReference type="Pfam" id="PF20151">
    <property type="entry name" value="DUF6533"/>
    <property type="match status" value="1"/>
</dbReference>
<gene>
    <name evidence="3" type="ORF">BD626DRAFT_253502</name>
</gene>
<keyword evidence="4" id="KW-1185">Reference proteome</keyword>
<evidence type="ECO:0000256" key="1">
    <source>
        <dbReference type="SAM" id="Phobius"/>
    </source>
</evidence>
<feature type="transmembrane region" description="Helical" evidence="1">
    <location>
        <begin position="154"/>
        <end position="179"/>
    </location>
</feature>
<dbReference type="OrthoDB" id="3341843at2759"/>
<keyword evidence="1" id="KW-1133">Transmembrane helix</keyword>
<comment type="caution">
    <text evidence="3">The sequence shown here is derived from an EMBL/GenBank/DDBJ whole genome shotgun (WGS) entry which is preliminary data.</text>
</comment>
<sequence>MSPVLQYTFEQEIYSTLAGLSLLAYDTLCTLTQEVDLVWHGTWGLGNYLYIYARYAPFASTGVALRTMLGVNTAAQCKMYFQVYTTIACLTFNVCEVVLLFRTYALYGGGRGIVIACLVIYGLTMGPATVIDMYQLTTLQLYDGGTPRQGCVGTVSPILGISYILLGICEITIVVLTGIKAVQHLRSLSRRDQRENWVMQLYGQGFAFSALALTVSVVQISSIFLMPAHSNWLSFAQQLLHGVICSRLLLLIFQQKRVATYLPSTQAALSAPVLTTQALSAFEDSEMDFAAQEYELTTYRTPSLQRA</sequence>
<feature type="transmembrane region" description="Helical" evidence="1">
    <location>
        <begin position="79"/>
        <end position="101"/>
    </location>
</feature>
<evidence type="ECO:0000313" key="4">
    <source>
        <dbReference type="Proteomes" id="UP000320762"/>
    </source>
</evidence>
<evidence type="ECO:0000313" key="3">
    <source>
        <dbReference type="EMBL" id="TRM64494.1"/>
    </source>
</evidence>
<organism evidence="3 4">
    <name type="scientific">Schizophyllum amplum</name>
    <dbReference type="NCBI Taxonomy" id="97359"/>
    <lineage>
        <taxon>Eukaryota</taxon>
        <taxon>Fungi</taxon>
        <taxon>Dikarya</taxon>
        <taxon>Basidiomycota</taxon>
        <taxon>Agaricomycotina</taxon>
        <taxon>Agaricomycetes</taxon>
        <taxon>Agaricomycetidae</taxon>
        <taxon>Agaricales</taxon>
        <taxon>Schizophyllaceae</taxon>
        <taxon>Schizophyllum</taxon>
    </lineage>
</organism>
<dbReference type="Proteomes" id="UP000320762">
    <property type="component" value="Unassembled WGS sequence"/>
</dbReference>
<keyword evidence="1" id="KW-0812">Transmembrane</keyword>
<name>A0A550CIB6_9AGAR</name>
<dbReference type="EMBL" id="VDMD01000007">
    <property type="protein sequence ID" value="TRM64494.1"/>
    <property type="molecule type" value="Genomic_DNA"/>
</dbReference>
<feature type="transmembrane region" description="Helical" evidence="1">
    <location>
        <begin position="113"/>
        <end position="134"/>
    </location>
</feature>
<dbReference type="AlphaFoldDB" id="A0A550CIB6"/>
<proteinExistence type="predicted"/>
<feature type="transmembrane region" description="Helical" evidence="1">
    <location>
        <begin position="232"/>
        <end position="253"/>
    </location>
</feature>
<dbReference type="InterPro" id="IPR045340">
    <property type="entry name" value="DUF6533"/>
</dbReference>
<keyword evidence="1" id="KW-0472">Membrane</keyword>
<feature type="transmembrane region" description="Helical" evidence="1">
    <location>
        <begin position="200"/>
        <end position="226"/>
    </location>
</feature>
<reference evidence="3 4" key="1">
    <citation type="journal article" date="2019" name="New Phytol.">
        <title>Comparative genomics reveals unique wood-decay strategies and fruiting body development in the Schizophyllaceae.</title>
        <authorList>
            <person name="Almasi E."/>
            <person name="Sahu N."/>
            <person name="Krizsan K."/>
            <person name="Balint B."/>
            <person name="Kovacs G.M."/>
            <person name="Kiss B."/>
            <person name="Cseklye J."/>
            <person name="Drula E."/>
            <person name="Henrissat B."/>
            <person name="Nagy I."/>
            <person name="Chovatia M."/>
            <person name="Adam C."/>
            <person name="LaButti K."/>
            <person name="Lipzen A."/>
            <person name="Riley R."/>
            <person name="Grigoriev I.V."/>
            <person name="Nagy L.G."/>
        </authorList>
    </citation>
    <scope>NUCLEOTIDE SEQUENCE [LARGE SCALE GENOMIC DNA]</scope>
    <source>
        <strain evidence="3 4">NL-1724</strain>
    </source>
</reference>
<feature type="domain" description="DUF6533" evidence="2">
    <location>
        <begin position="14"/>
        <end position="58"/>
    </location>
</feature>
<protein>
    <recommendedName>
        <fullName evidence="2">DUF6533 domain-containing protein</fullName>
    </recommendedName>
</protein>